<dbReference type="InterPro" id="IPR016868">
    <property type="entry name" value="Phage_B3_Orf5"/>
</dbReference>
<sequence length="236" mass="25780">MDRSTALQKIRKCLALARSANEHEAAAALRQARKLMDAYQLSELDVSLAEVSEAKIKASASRQPALWEAALANLVASAFGCRLFFLMPANASTVGAYWQFIGIEPAGDIAAYGFSCLLRQAKAARRDYLATALQRCRPANKTRRADVFCQGWVGAVARQLGEFAQPSEAQSALLTAYIDQQNAITRSLTARDRNARGAANRQDLVQGHLAGRAARLHHGVARDTQARHLEFLSQDK</sequence>
<dbReference type="PIRSF" id="PIRSF028111">
    <property type="entry name" value="UCP028111"/>
    <property type="match status" value="1"/>
</dbReference>
<feature type="transmembrane region" description="Helical" evidence="1">
    <location>
        <begin position="65"/>
        <end position="85"/>
    </location>
</feature>
<dbReference type="Pfam" id="PF10979">
    <property type="entry name" value="DUF2786"/>
    <property type="match status" value="1"/>
</dbReference>
<evidence type="ECO:0000313" key="4">
    <source>
        <dbReference type="EMBL" id="MDK2126500.1"/>
    </source>
</evidence>
<dbReference type="InterPro" id="IPR024498">
    <property type="entry name" value="DUF2786"/>
</dbReference>
<comment type="caution">
    <text evidence="4">The sequence shown here is derived from an EMBL/GenBank/DDBJ whole genome shotgun (WGS) entry which is preliminary data.</text>
</comment>
<organism evidence="4 5">
    <name type="scientific">Parachitinimonas caeni</name>
    <dbReference type="NCBI Taxonomy" id="3031301"/>
    <lineage>
        <taxon>Bacteria</taxon>
        <taxon>Pseudomonadati</taxon>
        <taxon>Pseudomonadota</taxon>
        <taxon>Betaproteobacteria</taxon>
        <taxon>Neisseriales</taxon>
        <taxon>Chitinibacteraceae</taxon>
        <taxon>Parachitinimonas</taxon>
    </lineage>
</organism>
<dbReference type="Proteomes" id="UP001172778">
    <property type="component" value="Unassembled WGS sequence"/>
</dbReference>
<evidence type="ECO:0000313" key="5">
    <source>
        <dbReference type="Proteomes" id="UP001172778"/>
    </source>
</evidence>
<keyword evidence="1" id="KW-0472">Membrane</keyword>
<keyword evidence="1" id="KW-1133">Transmembrane helix</keyword>
<keyword evidence="5" id="KW-1185">Reference proteome</keyword>
<keyword evidence="1" id="KW-0812">Transmembrane</keyword>
<dbReference type="RefSeq" id="WP_284102819.1">
    <property type="nucleotide sequence ID" value="NZ_JARRAF010000039.1"/>
</dbReference>
<feature type="transmembrane region" description="Helical" evidence="1">
    <location>
        <begin position="97"/>
        <end position="118"/>
    </location>
</feature>
<dbReference type="InterPro" id="IPR055592">
    <property type="entry name" value="DUF7168"/>
</dbReference>
<name>A0ABT7E2G8_9NEIS</name>
<proteinExistence type="predicted"/>
<gene>
    <name evidence="4" type="ORF">PZA18_20880</name>
</gene>
<reference evidence="4" key="1">
    <citation type="submission" date="2023-03" db="EMBL/GenBank/DDBJ databases">
        <title>Chitinimonas shenzhenensis gen. nov., sp. nov., a novel member of family Burkholderiaceae isolated from activated sludge collected in Shen Zhen, China.</title>
        <authorList>
            <person name="Wang X."/>
        </authorList>
    </citation>
    <scope>NUCLEOTIDE SEQUENCE</scope>
    <source>
        <strain evidence="4">DQS-5</strain>
    </source>
</reference>
<feature type="domain" description="DUF2786" evidence="2">
    <location>
        <begin position="6"/>
        <end position="42"/>
    </location>
</feature>
<evidence type="ECO:0000259" key="3">
    <source>
        <dbReference type="Pfam" id="PF23771"/>
    </source>
</evidence>
<evidence type="ECO:0000256" key="1">
    <source>
        <dbReference type="SAM" id="Phobius"/>
    </source>
</evidence>
<dbReference type="EMBL" id="JARRAF010000039">
    <property type="protein sequence ID" value="MDK2126500.1"/>
    <property type="molecule type" value="Genomic_DNA"/>
</dbReference>
<dbReference type="Pfam" id="PF23771">
    <property type="entry name" value="DUF7168"/>
    <property type="match status" value="1"/>
</dbReference>
<feature type="domain" description="DUF7168" evidence="3">
    <location>
        <begin position="45"/>
        <end position="193"/>
    </location>
</feature>
<protein>
    <submittedName>
        <fullName evidence="4">DUF2786 domain-containing protein</fullName>
    </submittedName>
</protein>
<accession>A0ABT7E2G8</accession>
<evidence type="ECO:0000259" key="2">
    <source>
        <dbReference type="Pfam" id="PF10979"/>
    </source>
</evidence>